<keyword evidence="4" id="KW-0479">Metal-binding</keyword>
<dbReference type="Gene3D" id="2.40.30.10">
    <property type="entry name" value="Translation factors"/>
    <property type="match status" value="1"/>
</dbReference>
<dbReference type="Pfam" id="PF00111">
    <property type="entry name" value="Fer2"/>
    <property type="match status" value="1"/>
</dbReference>
<dbReference type="CDD" id="cd00207">
    <property type="entry name" value="fer2"/>
    <property type="match status" value="1"/>
</dbReference>
<dbReference type="InterPro" id="IPR012675">
    <property type="entry name" value="Beta-grasp_dom_sf"/>
</dbReference>
<evidence type="ECO:0000256" key="7">
    <source>
        <dbReference type="ARBA" id="ARBA00023014"/>
    </source>
</evidence>
<comment type="cofactor">
    <cofactor evidence="1">
        <name>FAD</name>
        <dbReference type="ChEBI" id="CHEBI:57692"/>
    </cofactor>
</comment>
<keyword evidence="11" id="KW-1185">Reference proteome</keyword>
<evidence type="ECO:0000256" key="6">
    <source>
        <dbReference type="ARBA" id="ARBA00023004"/>
    </source>
</evidence>
<dbReference type="CDD" id="cd06185">
    <property type="entry name" value="PDR_like"/>
    <property type="match status" value="1"/>
</dbReference>
<gene>
    <name evidence="10" type="ORF">ABZ510_19000</name>
</gene>
<dbReference type="PANTHER" id="PTHR47354:SF1">
    <property type="entry name" value="CARNITINE MONOOXYGENASE REDUCTASE SUBUNIT"/>
    <property type="match status" value="1"/>
</dbReference>
<evidence type="ECO:0000259" key="9">
    <source>
        <dbReference type="PROSITE" id="PS51384"/>
    </source>
</evidence>
<dbReference type="InterPro" id="IPR036010">
    <property type="entry name" value="2Fe-2S_ferredoxin-like_sf"/>
</dbReference>
<dbReference type="Gene3D" id="3.40.50.80">
    <property type="entry name" value="Nucleotide-binding domain of ferredoxin-NADP reductase (FNR) module"/>
    <property type="match status" value="1"/>
</dbReference>
<dbReference type="EMBL" id="JBEYBF010000012">
    <property type="protein sequence ID" value="MEU1953939.1"/>
    <property type="molecule type" value="Genomic_DNA"/>
</dbReference>
<proteinExistence type="predicted"/>
<dbReference type="GO" id="GO:0016491">
    <property type="term" value="F:oxidoreductase activity"/>
    <property type="evidence" value="ECO:0007669"/>
    <property type="project" value="UniProtKB-KW"/>
</dbReference>
<dbReference type="SUPFAM" id="SSF63380">
    <property type="entry name" value="Riboflavin synthase domain-like"/>
    <property type="match status" value="1"/>
</dbReference>
<evidence type="ECO:0000256" key="2">
    <source>
        <dbReference type="ARBA" id="ARBA00022630"/>
    </source>
</evidence>
<keyword evidence="3" id="KW-0001">2Fe-2S</keyword>
<evidence type="ECO:0000259" key="8">
    <source>
        <dbReference type="PROSITE" id="PS51085"/>
    </source>
</evidence>
<evidence type="ECO:0000256" key="4">
    <source>
        <dbReference type="ARBA" id="ARBA00022723"/>
    </source>
</evidence>
<organism evidence="10 11">
    <name type="scientific">Nocardia rhamnosiphila</name>
    <dbReference type="NCBI Taxonomy" id="426716"/>
    <lineage>
        <taxon>Bacteria</taxon>
        <taxon>Bacillati</taxon>
        <taxon>Actinomycetota</taxon>
        <taxon>Actinomycetes</taxon>
        <taxon>Mycobacteriales</taxon>
        <taxon>Nocardiaceae</taxon>
        <taxon>Nocardia</taxon>
    </lineage>
</organism>
<feature type="domain" description="2Fe-2S ferredoxin-type" evidence="8">
    <location>
        <begin position="268"/>
        <end position="351"/>
    </location>
</feature>
<dbReference type="PANTHER" id="PTHR47354">
    <property type="entry name" value="NADH OXIDOREDUCTASE HCR"/>
    <property type="match status" value="1"/>
</dbReference>
<evidence type="ECO:0000256" key="5">
    <source>
        <dbReference type="ARBA" id="ARBA00023002"/>
    </source>
</evidence>
<dbReference type="PRINTS" id="PR00409">
    <property type="entry name" value="PHDIOXRDTASE"/>
</dbReference>
<dbReference type="Proteomes" id="UP001550628">
    <property type="component" value="Unassembled WGS sequence"/>
</dbReference>
<dbReference type="Gene3D" id="3.10.20.30">
    <property type="match status" value="1"/>
</dbReference>
<dbReference type="InterPro" id="IPR039261">
    <property type="entry name" value="FNR_nucleotide-bd"/>
</dbReference>
<evidence type="ECO:0000256" key="3">
    <source>
        <dbReference type="ARBA" id="ARBA00022714"/>
    </source>
</evidence>
<keyword evidence="6" id="KW-0408">Iron</keyword>
<evidence type="ECO:0000256" key="1">
    <source>
        <dbReference type="ARBA" id="ARBA00001974"/>
    </source>
</evidence>
<comment type="caution">
    <text evidence="10">The sequence shown here is derived from an EMBL/GenBank/DDBJ whole genome shotgun (WGS) entry which is preliminary data.</text>
</comment>
<dbReference type="PROSITE" id="PS00197">
    <property type="entry name" value="2FE2S_FER_1"/>
    <property type="match status" value="1"/>
</dbReference>
<keyword evidence="2" id="KW-0285">Flavoprotein</keyword>
<dbReference type="SUPFAM" id="SSF52343">
    <property type="entry name" value="Ferredoxin reductase-like, C-terminal NADP-linked domain"/>
    <property type="match status" value="1"/>
</dbReference>
<name>A0ABV2WSS6_9NOCA</name>
<dbReference type="EC" id="1.-.-.-" evidence="10"/>
<sequence length="351" mass="37660">MVSPSTRAPDFIAPRPLRVLGAVIDAYRSIFVSGPAAPLLSRPNPVRRGGFDLRLVVEALREEGGGVRGFDLRAADGGLLPAWRPGAHIDLFLPSGRQRQYSLCGDPRERFRYRIAVRRIDDGEGGSLEMHRDIRPGHPLRARGPRNAFTFVAAPAYLFIAGGIGITPILPMVRAAGARGRLIYTGRSRATMPFVADLPGADIRPDDEYGPPDIPELIATAPPGAAVYVCGPPPMLAAARRSMFELNPTGSLHTEQFSAPAVLDGTEFDVTLARTGRTVRVGARETALTAIGRVVPDAAYSCRQGFCGTCRTAVLAGEVDHRDRALPDSERTTHMLPCVSRAAGDALVLDL</sequence>
<keyword evidence="5 10" id="KW-0560">Oxidoreductase</keyword>
<protein>
    <submittedName>
        <fullName evidence="10">PDR/VanB family oxidoreductase</fullName>
        <ecNumber evidence="10">1.-.-.-</ecNumber>
    </submittedName>
</protein>
<dbReference type="PROSITE" id="PS51085">
    <property type="entry name" value="2FE2S_FER_2"/>
    <property type="match status" value="1"/>
</dbReference>
<dbReference type="PROSITE" id="PS51384">
    <property type="entry name" value="FAD_FR"/>
    <property type="match status" value="1"/>
</dbReference>
<dbReference type="RefSeq" id="WP_356959083.1">
    <property type="nucleotide sequence ID" value="NZ_JBEYBD010000023.1"/>
</dbReference>
<keyword evidence="7" id="KW-0411">Iron-sulfur</keyword>
<feature type="domain" description="FAD-binding FR-type" evidence="9">
    <location>
        <begin position="50"/>
        <end position="152"/>
    </location>
</feature>
<dbReference type="InterPro" id="IPR050415">
    <property type="entry name" value="MRET"/>
</dbReference>
<accession>A0ABV2WSS6</accession>
<evidence type="ECO:0000313" key="10">
    <source>
        <dbReference type="EMBL" id="MEU1953939.1"/>
    </source>
</evidence>
<dbReference type="InterPro" id="IPR001041">
    <property type="entry name" value="2Fe-2S_ferredoxin-type"/>
</dbReference>
<dbReference type="InterPro" id="IPR017927">
    <property type="entry name" value="FAD-bd_FR_type"/>
</dbReference>
<dbReference type="InterPro" id="IPR006058">
    <property type="entry name" value="2Fe2S_fd_BS"/>
</dbReference>
<evidence type="ECO:0000313" key="11">
    <source>
        <dbReference type="Proteomes" id="UP001550628"/>
    </source>
</evidence>
<dbReference type="SUPFAM" id="SSF54292">
    <property type="entry name" value="2Fe-2S ferredoxin-like"/>
    <property type="match status" value="1"/>
</dbReference>
<dbReference type="InterPro" id="IPR017938">
    <property type="entry name" value="Riboflavin_synthase-like_b-brl"/>
</dbReference>
<reference evidence="10 11" key="1">
    <citation type="submission" date="2024-06" db="EMBL/GenBank/DDBJ databases">
        <title>The Natural Products Discovery Center: Release of the First 8490 Sequenced Strains for Exploring Actinobacteria Biosynthetic Diversity.</title>
        <authorList>
            <person name="Kalkreuter E."/>
            <person name="Kautsar S.A."/>
            <person name="Yang D."/>
            <person name="Bader C.D."/>
            <person name="Teijaro C.N."/>
            <person name="Fluegel L."/>
            <person name="Davis C.M."/>
            <person name="Simpson J.R."/>
            <person name="Lauterbach L."/>
            <person name="Steele A.D."/>
            <person name="Gui C."/>
            <person name="Meng S."/>
            <person name="Li G."/>
            <person name="Viehrig K."/>
            <person name="Ye F."/>
            <person name="Su P."/>
            <person name="Kiefer A.F."/>
            <person name="Nichols A."/>
            <person name="Cepeda A.J."/>
            <person name="Yan W."/>
            <person name="Fan B."/>
            <person name="Jiang Y."/>
            <person name="Adhikari A."/>
            <person name="Zheng C.-J."/>
            <person name="Schuster L."/>
            <person name="Cowan T.M."/>
            <person name="Smanski M.J."/>
            <person name="Chevrette M.G."/>
            <person name="De Carvalho L.P.S."/>
            <person name="Shen B."/>
        </authorList>
    </citation>
    <scope>NUCLEOTIDE SEQUENCE [LARGE SCALE GENOMIC DNA]</scope>
    <source>
        <strain evidence="10 11">NPDC019708</strain>
    </source>
</reference>